<dbReference type="EMBL" id="BGZK01001257">
    <property type="protein sequence ID" value="GBP75672.1"/>
    <property type="molecule type" value="Genomic_DNA"/>
</dbReference>
<dbReference type="Proteomes" id="UP000299102">
    <property type="component" value="Unassembled WGS sequence"/>
</dbReference>
<sequence length="252" mass="28351">MGMLMRRSWRASGRTMAGDVLRRSRRAGSRADSAFTLLEANSAAGRRTVMLNTRRPRRRSPGQWRKDDSPTPLASWRPILERVDGERRYERADRRNASVAACPIAMKYYLISIPFTLFSPDHTLNFYLGPFVNFGPGSGSRSCSSFRFQFDVDAATVPTCTNPEQMLVSRENIDYSTRGQATSKRCTSSVAELESRMGPDSNIVSDWNRMLLGGGCWVALTGTDLNWSLMNNCARLQTFVMISEGFSAERLY</sequence>
<feature type="region of interest" description="Disordered" evidence="1">
    <location>
        <begin position="53"/>
        <end position="73"/>
    </location>
</feature>
<evidence type="ECO:0000313" key="3">
    <source>
        <dbReference type="Proteomes" id="UP000299102"/>
    </source>
</evidence>
<name>A0A4C1YLC9_EUMVA</name>
<proteinExistence type="predicted"/>
<evidence type="ECO:0000313" key="2">
    <source>
        <dbReference type="EMBL" id="GBP75672.1"/>
    </source>
</evidence>
<evidence type="ECO:0000256" key="1">
    <source>
        <dbReference type="SAM" id="MobiDB-lite"/>
    </source>
</evidence>
<accession>A0A4C1YLC9</accession>
<reference evidence="2 3" key="1">
    <citation type="journal article" date="2019" name="Commun. Biol.">
        <title>The bagworm genome reveals a unique fibroin gene that provides high tensile strength.</title>
        <authorList>
            <person name="Kono N."/>
            <person name="Nakamura H."/>
            <person name="Ohtoshi R."/>
            <person name="Tomita M."/>
            <person name="Numata K."/>
            <person name="Arakawa K."/>
        </authorList>
    </citation>
    <scope>NUCLEOTIDE SEQUENCE [LARGE SCALE GENOMIC DNA]</scope>
</reference>
<dbReference type="AlphaFoldDB" id="A0A4C1YLC9"/>
<comment type="caution">
    <text evidence="2">The sequence shown here is derived from an EMBL/GenBank/DDBJ whole genome shotgun (WGS) entry which is preliminary data.</text>
</comment>
<gene>
    <name evidence="2" type="ORF">EVAR_55886_1</name>
</gene>
<protein>
    <submittedName>
        <fullName evidence="2">Uncharacterized protein</fullName>
    </submittedName>
</protein>
<organism evidence="2 3">
    <name type="scientific">Eumeta variegata</name>
    <name type="common">Bagworm moth</name>
    <name type="synonym">Eumeta japonica</name>
    <dbReference type="NCBI Taxonomy" id="151549"/>
    <lineage>
        <taxon>Eukaryota</taxon>
        <taxon>Metazoa</taxon>
        <taxon>Ecdysozoa</taxon>
        <taxon>Arthropoda</taxon>
        <taxon>Hexapoda</taxon>
        <taxon>Insecta</taxon>
        <taxon>Pterygota</taxon>
        <taxon>Neoptera</taxon>
        <taxon>Endopterygota</taxon>
        <taxon>Lepidoptera</taxon>
        <taxon>Glossata</taxon>
        <taxon>Ditrysia</taxon>
        <taxon>Tineoidea</taxon>
        <taxon>Psychidae</taxon>
        <taxon>Oiketicinae</taxon>
        <taxon>Eumeta</taxon>
    </lineage>
</organism>
<keyword evidence="3" id="KW-1185">Reference proteome</keyword>